<dbReference type="EMBL" id="KE524238">
    <property type="protein sequence ID" value="KFB35132.1"/>
    <property type="molecule type" value="Genomic_DNA"/>
</dbReference>
<gene>
    <name evidence="1" type="ORF">ZHAS_00001053</name>
</gene>
<protein>
    <submittedName>
        <fullName evidence="1 2">Uncharacterized protein</fullName>
    </submittedName>
</protein>
<sequence length="54" mass="5965">MPPLPFQIVPLETVSEVLDVFQSSVAAGENTPARLVRLKHSTTCRRCTARSPRT</sequence>
<keyword evidence="3" id="KW-1185">Reference proteome</keyword>
<dbReference type="EMBL" id="ATLV01004758">
    <property type="status" value="NOT_ANNOTATED_CDS"/>
    <property type="molecule type" value="Genomic_DNA"/>
</dbReference>
<dbReference type="EnsemblMetazoa" id="ASIC001053-RA">
    <property type="protein sequence ID" value="ASIC001053-PA"/>
    <property type="gene ID" value="ASIC001053"/>
</dbReference>
<evidence type="ECO:0000313" key="2">
    <source>
        <dbReference type="EnsemblMetazoa" id="ASIC001053-PA"/>
    </source>
</evidence>
<organism evidence="1">
    <name type="scientific">Anopheles sinensis</name>
    <name type="common">Mosquito</name>
    <dbReference type="NCBI Taxonomy" id="74873"/>
    <lineage>
        <taxon>Eukaryota</taxon>
        <taxon>Metazoa</taxon>
        <taxon>Ecdysozoa</taxon>
        <taxon>Arthropoda</taxon>
        <taxon>Hexapoda</taxon>
        <taxon>Insecta</taxon>
        <taxon>Pterygota</taxon>
        <taxon>Neoptera</taxon>
        <taxon>Endopterygota</taxon>
        <taxon>Diptera</taxon>
        <taxon>Nematocera</taxon>
        <taxon>Culicoidea</taxon>
        <taxon>Culicidae</taxon>
        <taxon>Anophelinae</taxon>
        <taxon>Anopheles</taxon>
    </lineage>
</organism>
<dbReference type="Proteomes" id="UP000030765">
    <property type="component" value="Unassembled WGS sequence"/>
</dbReference>
<name>A0A084VAY8_ANOSI</name>
<accession>A0A084VAY8</accession>
<reference evidence="2" key="2">
    <citation type="submission" date="2020-05" db="UniProtKB">
        <authorList>
            <consortium name="EnsemblMetazoa"/>
        </authorList>
    </citation>
    <scope>IDENTIFICATION</scope>
</reference>
<reference evidence="1 3" key="1">
    <citation type="journal article" date="2014" name="BMC Genomics">
        <title>Genome sequence of Anopheles sinensis provides insight into genetics basis of mosquito competence for malaria parasites.</title>
        <authorList>
            <person name="Zhou D."/>
            <person name="Zhang D."/>
            <person name="Ding G."/>
            <person name="Shi L."/>
            <person name="Hou Q."/>
            <person name="Ye Y."/>
            <person name="Xu Y."/>
            <person name="Zhou H."/>
            <person name="Xiong C."/>
            <person name="Li S."/>
            <person name="Yu J."/>
            <person name="Hong S."/>
            <person name="Yu X."/>
            <person name="Zou P."/>
            <person name="Chen C."/>
            <person name="Chang X."/>
            <person name="Wang W."/>
            <person name="Lv Y."/>
            <person name="Sun Y."/>
            <person name="Ma L."/>
            <person name="Shen B."/>
            <person name="Zhu C."/>
        </authorList>
    </citation>
    <scope>NUCLEOTIDE SEQUENCE [LARGE SCALE GENOMIC DNA]</scope>
</reference>
<dbReference type="VEuPathDB" id="VectorBase:ASIC001053"/>
<dbReference type="AlphaFoldDB" id="A0A084VAY8"/>
<evidence type="ECO:0000313" key="1">
    <source>
        <dbReference type="EMBL" id="KFB35132.1"/>
    </source>
</evidence>
<evidence type="ECO:0000313" key="3">
    <source>
        <dbReference type="Proteomes" id="UP000030765"/>
    </source>
</evidence>
<proteinExistence type="predicted"/>